<sequence length="160" mass="17399">MSSSNRISSEITPEQAAAIAAAFEQLKTALAPVLIINLTAEERKATLKMGDKTIAFVSKTLEYATQNPLLVPNYIDLAEAKKDNKLASDIYGIFQQLSTLLRAMEDTGMVAGSEAYEAALVIYHSIKGASRSNVPGTQTMHDDLKQRFPGRGKQKPSPEQ</sequence>
<evidence type="ECO:0000313" key="3">
    <source>
        <dbReference type="Proteomes" id="UP000199455"/>
    </source>
</evidence>
<dbReference type="Proteomes" id="UP000199455">
    <property type="component" value="Unassembled WGS sequence"/>
</dbReference>
<dbReference type="RefSeq" id="WP_090762957.1">
    <property type="nucleotide sequence ID" value="NZ_FMZH01000001.1"/>
</dbReference>
<reference evidence="3" key="1">
    <citation type="submission" date="2016-10" db="EMBL/GenBank/DDBJ databases">
        <authorList>
            <person name="Varghese N."/>
            <person name="Submissions S."/>
        </authorList>
    </citation>
    <scope>NUCLEOTIDE SEQUENCE [LARGE SCALE GENOMIC DNA]</scope>
    <source>
        <strain evidence="3">DSM 18609</strain>
    </source>
</reference>
<organism evidence="2 3">
    <name type="scientific">Pedobacter soli</name>
    <dbReference type="NCBI Taxonomy" id="390242"/>
    <lineage>
        <taxon>Bacteria</taxon>
        <taxon>Pseudomonadati</taxon>
        <taxon>Bacteroidota</taxon>
        <taxon>Sphingobacteriia</taxon>
        <taxon>Sphingobacteriales</taxon>
        <taxon>Sphingobacteriaceae</taxon>
        <taxon>Pedobacter</taxon>
    </lineage>
</organism>
<evidence type="ECO:0000256" key="1">
    <source>
        <dbReference type="SAM" id="MobiDB-lite"/>
    </source>
</evidence>
<accession>A0A1G6I3K0</accession>
<name>A0A1G6I3K0_9SPHI</name>
<evidence type="ECO:0000313" key="2">
    <source>
        <dbReference type="EMBL" id="SDC01117.1"/>
    </source>
</evidence>
<protein>
    <submittedName>
        <fullName evidence="2">Uncharacterized protein</fullName>
    </submittedName>
</protein>
<dbReference type="AlphaFoldDB" id="A0A1G6I3K0"/>
<proteinExistence type="predicted"/>
<dbReference type="EMBL" id="FMZH01000001">
    <property type="protein sequence ID" value="SDC01117.1"/>
    <property type="molecule type" value="Genomic_DNA"/>
</dbReference>
<feature type="region of interest" description="Disordered" evidence="1">
    <location>
        <begin position="132"/>
        <end position="160"/>
    </location>
</feature>
<keyword evidence="3" id="KW-1185">Reference proteome</keyword>
<gene>
    <name evidence="2" type="ORF">SAMN04488024_10119</name>
</gene>